<feature type="domain" description="General secretion pathway GspH" evidence="13">
    <location>
        <begin position="44"/>
        <end position="173"/>
    </location>
</feature>
<dbReference type="NCBIfam" id="TIGR02532">
    <property type="entry name" value="IV_pilin_GFxxxE"/>
    <property type="match status" value="1"/>
</dbReference>
<keyword evidence="7 12" id="KW-1133">Transmembrane helix</keyword>
<dbReference type="Pfam" id="PF12019">
    <property type="entry name" value="GspH"/>
    <property type="match status" value="1"/>
</dbReference>
<feature type="region of interest" description="Disordered" evidence="11">
    <location>
        <begin position="110"/>
        <end position="148"/>
    </location>
</feature>
<dbReference type="InterPro" id="IPR045584">
    <property type="entry name" value="Pilin-like"/>
</dbReference>
<organism evidence="14 15">
    <name type="scientific">Shewanella yunxiaonensis</name>
    <dbReference type="NCBI Taxonomy" id="2829809"/>
    <lineage>
        <taxon>Bacteria</taxon>
        <taxon>Pseudomonadati</taxon>
        <taxon>Pseudomonadota</taxon>
        <taxon>Gammaproteobacteria</taxon>
        <taxon>Alteromonadales</taxon>
        <taxon>Shewanellaceae</taxon>
        <taxon>Shewanella</taxon>
    </lineage>
</organism>
<keyword evidence="6 12" id="KW-0812">Transmembrane</keyword>
<evidence type="ECO:0000256" key="5">
    <source>
        <dbReference type="ARBA" id="ARBA00022519"/>
    </source>
</evidence>
<comment type="subcellular location">
    <subcellularLocation>
        <location evidence="1">Cell inner membrane</location>
        <topology evidence="1">Single-pass membrane protein</topology>
    </subcellularLocation>
</comment>
<keyword evidence="5" id="KW-0997">Cell inner membrane</keyword>
<evidence type="ECO:0000259" key="13">
    <source>
        <dbReference type="Pfam" id="PF12019"/>
    </source>
</evidence>
<reference evidence="14 15" key="1">
    <citation type="submission" date="2021-04" db="EMBL/GenBank/DDBJ databases">
        <title>Novel species identification of genus Shewanella.</title>
        <authorList>
            <person name="Liu G."/>
        </authorList>
    </citation>
    <scope>NUCLEOTIDE SEQUENCE [LARGE SCALE GENOMIC DNA]</scope>
    <source>
        <strain evidence="14 15">FJAT-54481</strain>
    </source>
</reference>
<dbReference type="PROSITE" id="PS00409">
    <property type="entry name" value="PROKAR_NTER_METHYL"/>
    <property type="match status" value="1"/>
</dbReference>
<feature type="compositionally biased region" description="Basic and acidic residues" evidence="11">
    <location>
        <begin position="121"/>
        <end position="136"/>
    </location>
</feature>
<proteinExistence type="inferred from homology"/>
<evidence type="ECO:0000256" key="6">
    <source>
        <dbReference type="ARBA" id="ARBA00022692"/>
    </source>
</evidence>
<keyword evidence="4" id="KW-0488">Methylation</keyword>
<accession>A0ABX7YUN5</accession>
<dbReference type="InterPro" id="IPR022346">
    <property type="entry name" value="T2SS_GspH"/>
</dbReference>
<evidence type="ECO:0000256" key="9">
    <source>
        <dbReference type="ARBA" id="ARBA00025772"/>
    </source>
</evidence>
<protein>
    <recommendedName>
        <fullName evidence="2">Type II secretion system protein H</fullName>
    </recommendedName>
    <alternativeName>
        <fullName evidence="10">General secretion pathway protein H</fullName>
    </alternativeName>
</protein>
<dbReference type="PRINTS" id="PR00885">
    <property type="entry name" value="BCTERIALGSPH"/>
</dbReference>
<evidence type="ECO:0000256" key="7">
    <source>
        <dbReference type="ARBA" id="ARBA00022989"/>
    </source>
</evidence>
<dbReference type="InterPro" id="IPR049875">
    <property type="entry name" value="TypeII_GspH"/>
</dbReference>
<dbReference type="InterPro" id="IPR002416">
    <property type="entry name" value="T2SS_protein-GspH"/>
</dbReference>
<feature type="transmembrane region" description="Helical" evidence="12">
    <location>
        <begin position="12"/>
        <end position="33"/>
    </location>
</feature>
<evidence type="ECO:0000313" key="15">
    <source>
        <dbReference type="Proteomes" id="UP000679575"/>
    </source>
</evidence>
<dbReference type="InterPro" id="IPR012902">
    <property type="entry name" value="N_methyl_site"/>
</dbReference>
<name>A0ABX7YUN5_9GAMM</name>
<evidence type="ECO:0000256" key="8">
    <source>
        <dbReference type="ARBA" id="ARBA00023136"/>
    </source>
</evidence>
<dbReference type="Proteomes" id="UP000679575">
    <property type="component" value="Chromosome"/>
</dbReference>
<evidence type="ECO:0000256" key="2">
    <source>
        <dbReference type="ARBA" id="ARBA00021549"/>
    </source>
</evidence>
<evidence type="ECO:0000256" key="10">
    <source>
        <dbReference type="ARBA" id="ARBA00030775"/>
    </source>
</evidence>
<dbReference type="Pfam" id="PF07963">
    <property type="entry name" value="N_methyl"/>
    <property type="match status" value="1"/>
</dbReference>
<gene>
    <name evidence="14" type="primary">gspH</name>
    <name evidence="14" type="ORF">KDN34_00720</name>
</gene>
<dbReference type="SUPFAM" id="SSF54523">
    <property type="entry name" value="Pili subunits"/>
    <property type="match status" value="1"/>
</dbReference>
<comment type="similarity">
    <text evidence="9">Belongs to the GSP H family.</text>
</comment>
<dbReference type="Gene3D" id="3.55.40.10">
    <property type="entry name" value="minor pseudopilin epsh domain"/>
    <property type="match status" value="1"/>
</dbReference>
<keyword evidence="15" id="KW-1185">Reference proteome</keyword>
<keyword evidence="8 12" id="KW-0472">Membrane</keyword>
<evidence type="ECO:0000256" key="4">
    <source>
        <dbReference type="ARBA" id="ARBA00022481"/>
    </source>
</evidence>
<evidence type="ECO:0000256" key="1">
    <source>
        <dbReference type="ARBA" id="ARBA00004377"/>
    </source>
</evidence>
<evidence type="ECO:0000256" key="12">
    <source>
        <dbReference type="SAM" id="Phobius"/>
    </source>
</evidence>
<sequence>MRRLRLQGFTLLEVMLVILLMGLMAAAVTLSIGGGDQQQQLKREAQRFISVTEAVADEAVLSGQFVGIVVDKNAYHYVIYIDDKWQPLQRDNLVSEHQLPEGISTDIEVEGLPLDQDEDKDSLFDDDKKPFDDDPKQQNNPEPQIMLLPSGEMTGFELTFIASGGEQHYQQLVSGDNLGRLVMGRFDEDR</sequence>
<keyword evidence="3" id="KW-1003">Cell membrane</keyword>
<evidence type="ECO:0000313" key="14">
    <source>
        <dbReference type="EMBL" id="QUN06046.1"/>
    </source>
</evidence>
<dbReference type="RefSeq" id="WP_212595071.1">
    <property type="nucleotide sequence ID" value="NZ_CP073587.1"/>
</dbReference>
<evidence type="ECO:0000256" key="11">
    <source>
        <dbReference type="SAM" id="MobiDB-lite"/>
    </source>
</evidence>
<evidence type="ECO:0000256" key="3">
    <source>
        <dbReference type="ARBA" id="ARBA00022475"/>
    </source>
</evidence>
<dbReference type="NCBIfam" id="TIGR01708">
    <property type="entry name" value="typeII_sec_gspH"/>
    <property type="match status" value="1"/>
</dbReference>
<dbReference type="EMBL" id="CP073587">
    <property type="protein sequence ID" value="QUN06046.1"/>
    <property type="molecule type" value="Genomic_DNA"/>
</dbReference>